<dbReference type="AlphaFoldDB" id="A0A7Y6TYV2"/>
<proteinExistence type="predicted"/>
<gene>
    <name evidence="1" type="ORF">HQN59_23060</name>
</gene>
<dbReference type="Proteomes" id="UP000529637">
    <property type="component" value="Unassembled WGS sequence"/>
</dbReference>
<accession>A0A7Y6TYV2</accession>
<name>A0A7Y6TYV2_9BURK</name>
<sequence>MALTRAVREAAVQDDVRIQAYDVIDSMARLVGQPNFRLELDALVALASRHSRIHSALQPFWDDLYSLAPEP</sequence>
<comment type="caution">
    <text evidence="1">The sequence shown here is derived from an EMBL/GenBank/DDBJ whole genome shotgun (WGS) entry which is preliminary data.</text>
</comment>
<keyword evidence="2" id="KW-1185">Reference proteome</keyword>
<organism evidence="1 2">
    <name type="scientific">Piscinibacter koreensis</name>
    <dbReference type="NCBI Taxonomy" id="2742824"/>
    <lineage>
        <taxon>Bacteria</taxon>
        <taxon>Pseudomonadati</taxon>
        <taxon>Pseudomonadota</taxon>
        <taxon>Betaproteobacteria</taxon>
        <taxon>Burkholderiales</taxon>
        <taxon>Sphaerotilaceae</taxon>
        <taxon>Piscinibacter</taxon>
    </lineage>
</organism>
<protein>
    <submittedName>
        <fullName evidence="1">Uncharacterized protein</fullName>
    </submittedName>
</protein>
<evidence type="ECO:0000313" key="2">
    <source>
        <dbReference type="Proteomes" id="UP000529637"/>
    </source>
</evidence>
<evidence type="ECO:0000313" key="1">
    <source>
        <dbReference type="EMBL" id="NUZ08628.1"/>
    </source>
</evidence>
<reference evidence="1 2" key="1">
    <citation type="submission" date="2020-06" db="EMBL/GenBank/DDBJ databases">
        <title>Schlegella sp. ID0723 isolated from air conditioner.</title>
        <authorList>
            <person name="Kim D.Y."/>
            <person name="Kim D.-U."/>
        </authorList>
    </citation>
    <scope>NUCLEOTIDE SEQUENCE [LARGE SCALE GENOMIC DNA]</scope>
    <source>
        <strain evidence="1 2">ID0723</strain>
    </source>
</reference>
<dbReference type="EMBL" id="JABWMJ010000015">
    <property type="protein sequence ID" value="NUZ08628.1"/>
    <property type="molecule type" value="Genomic_DNA"/>
</dbReference>